<dbReference type="EMBL" id="FQZB01000011">
    <property type="protein sequence ID" value="SHJ85932.1"/>
    <property type="molecule type" value="Genomic_DNA"/>
</dbReference>
<feature type="domain" description="DUF3502" evidence="2">
    <location>
        <begin position="409"/>
        <end position="477"/>
    </location>
</feature>
<evidence type="ECO:0000313" key="4">
    <source>
        <dbReference type="Proteomes" id="UP000184310"/>
    </source>
</evidence>
<keyword evidence="4" id="KW-1185">Reference proteome</keyword>
<dbReference type="PANTHER" id="PTHR43649:SF17">
    <property type="entry name" value="ABC TRANSPORTER SOLUTE BINDING PROTEIN-SUGAR TRANSPORT"/>
    <property type="match status" value="1"/>
</dbReference>
<evidence type="ECO:0000256" key="1">
    <source>
        <dbReference type="SAM" id="SignalP"/>
    </source>
</evidence>
<feature type="signal peptide" evidence="1">
    <location>
        <begin position="1"/>
        <end position="20"/>
    </location>
</feature>
<dbReference type="PANTHER" id="PTHR43649">
    <property type="entry name" value="ARABINOSE-BINDING PROTEIN-RELATED"/>
    <property type="match status" value="1"/>
</dbReference>
<dbReference type="STRING" id="1121302.SAMN02745163_02731"/>
<dbReference type="InterPro" id="IPR050490">
    <property type="entry name" value="Bact_solute-bd_prot1"/>
</dbReference>
<dbReference type="SUPFAM" id="SSF53850">
    <property type="entry name" value="Periplasmic binding protein-like II"/>
    <property type="match status" value="1"/>
</dbReference>
<dbReference type="InterPro" id="IPR022627">
    <property type="entry name" value="DUF3502"/>
</dbReference>
<dbReference type="RefSeq" id="WP_072988639.1">
    <property type="nucleotide sequence ID" value="NZ_FQZB01000011.1"/>
</dbReference>
<dbReference type="Proteomes" id="UP000184310">
    <property type="component" value="Unassembled WGS sequence"/>
</dbReference>
<organism evidence="3 4">
    <name type="scientific">Clostridium cavendishii DSM 21758</name>
    <dbReference type="NCBI Taxonomy" id="1121302"/>
    <lineage>
        <taxon>Bacteria</taxon>
        <taxon>Bacillati</taxon>
        <taxon>Bacillota</taxon>
        <taxon>Clostridia</taxon>
        <taxon>Eubacteriales</taxon>
        <taxon>Clostridiaceae</taxon>
        <taxon>Clostridium</taxon>
    </lineage>
</organism>
<dbReference type="InterPro" id="IPR006059">
    <property type="entry name" value="SBP"/>
</dbReference>
<accession>A0A1M6MR80</accession>
<evidence type="ECO:0000313" key="3">
    <source>
        <dbReference type="EMBL" id="SHJ85932.1"/>
    </source>
</evidence>
<sequence>MLKFKKITALILGTVMISGAIIGCGKSASSDKKDEVVNLTWYTIGQPQKDTEKVQEEINKYTKEKIGATVTIKSIDWGDYTKKMQVLTNSGEDYDIAFTCSWANDYLQNARKGAFLELDDAFKNELKDTYEAIDKRFWDGAKIDGKTYAVPTNKELGIAPSWVFTKEYVDKYNIPYKDIHTLQDLEPWLKIIKEKEPDVVPFYIIKDYAAPATFDPLIEKLIGVSLQNNDLKIENIFDTKEMKDNLDTMRKYYKAGYINKDAATAKDDRTIKRFVTKADGQPYADVMWSKDLRYPVVSSPIMDVYVTNLSTTGSMQAINKNSKHPEQAKKFLNLLNTDKKLRNLVNYGIEGTHYTKVADNKIKITPEQKNYSVPYFALGNLFITYTLDNEPDTKWDEFKKFNDESKPSPALGFKFNSDPVSTEIAGLKNVLDEFGPAIYSGSVEPSEYLPKLNDKLKATGIDKIKAEMQKQMDEWKKTKK</sequence>
<dbReference type="PROSITE" id="PS51257">
    <property type="entry name" value="PROKAR_LIPOPROTEIN"/>
    <property type="match status" value="1"/>
</dbReference>
<protein>
    <submittedName>
        <fullName evidence="3">Carbohydrate ABC transporter substrate-binding protein, CUT1 family</fullName>
    </submittedName>
</protein>
<proteinExistence type="predicted"/>
<name>A0A1M6MR80_9CLOT</name>
<dbReference type="AlphaFoldDB" id="A0A1M6MR80"/>
<reference evidence="3 4" key="1">
    <citation type="submission" date="2016-11" db="EMBL/GenBank/DDBJ databases">
        <authorList>
            <person name="Jaros S."/>
            <person name="Januszkiewicz K."/>
            <person name="Wedrychowicz H."/>
        </authorList>
    </citation>
    <scope>NUCLEOTIDE SEQUENCE [LARGE SCALE GENOMIC DNA]</scope>
    <source>
        <strain evidence="3 4">DSM 21758</strain>
    </source>
</reference>
<feature type="chain" id="PRO_5039213133" evidence="1">
    <location>
        <begin position="21"/>
        <end position="480"/>
    </location>
</feature>
<evidence type="ECO:0000259" key="2">
    <source>
        <dbReference type="Pfam" id="PF12010"/>
    </source>
</evidence>
<keyword evidence="1" id="KW-0732">Signal</keyword>
<dbReference type="OrthoDB" id="2636783at2"/>
<dbReference type="Pfam" id="PF01547">
    <property type="entry name" value="SBP_bac_1"/>
    <property type="match status" value="1"/>
</dbReference>
<dbReference type="Gene3D" id="3.40.190.10">
    <property type="entry name" value="Periplasmic binding protein-like II"/>
    <property type="match status" value="1"/>
</dbReference>
<dbReference type="Pfam" id="PF12010">
    <property type="entry name" value="DUF3502"/>
    <property type="match status" value="1"/>
</dbReference>
<gene>
    <name evidence="3" type="ORF">SAMN02745163_02731</name>
</gene>